<dbReference type="InterPro" id="IPR000795">
    <property type="entry name" value="T_Tr_GTP-bd_dom"/>
</dbReference>
<dbReference type="NCBIfam" id="TIGR00487">
    <property type="entry name" value="IF-2"/>
    <property type="match status" value="1"/>
</dbReference>
<evidence type="ECO:0000256" key="4">
    <source>
        <dbReference type="ARBA" id="ARBA00022917"/>
    </source>
</evidence>
<dbReference type="InterPro" id="IPR005225">
    <property type="entry name" value="Small_GTP-bd"/>
</dbReference>
<organism evidence="9">
    <name type="scientific">marine metagenome</name>
    <dbReference type="NCBI Taxonomy" id="408172"/>
    <lineage>
        <taxon>unclassified sequences</taxon>
        <taxon>metagenomes</taxon>
        <taxon>ecological metagenomes</taxon>
    </lineage>
</organism>
<dbReference type="GO" id="GO:0003924">
    <property type="term" value="F:GTPase activity"/>
    <property type="evidence" value="ECO:0007669"/>
    <property type="project" value="InterPro"/>
</dbReference>
<accession>A0A381UQ29</accession>
<dbReference type="InterPro" id="IPR015760">
    <property type="entry name" value="TIF_IF2"/>
</dbReference>
<dbReference type="GO" id="GO:0003743">
    <property type="term" value="F:translation initiation factor activity"/>
    <property type="evidence" value="ECO:0007669"/>
    <property type="project" value="UniProtKB-KW"/>
</dbReference>
<dbReference type="FunFam" id="2.40.30.10:FF:000008">
    <property type="entry name" value="Translation initiation factor IF-2"/>
    <property type="match status" value="1"/>
</dbReference>
<dbReference type="PROSITE" id="PS51722">
    <property type="entry name" value="G_TR_2"/>
    <property type="match status" value="1"/>
</dbReference>
<evidence type="ECO:0000256" key="3">
    <source>
        <dbReference type="ARBA" id="ARBA00022741"/>
    </source>
</evidence>
<dbReference type="CDD" id="cd03692">
    <property type="entry name" value="mtIF2_IVc"/>
    <property type="match status" value="1"/>
</dbReference>
<dbReference type="GO" id="GO:0005525">
    <property type="term" value="F:GTP binding"/>
    <property type="evidence" value="ECO:0007669"/>
    <property type="project" value="UniProtKB-KW"/>
</dbReference>
<keyword evidence="5" id="KW-0342">GTP-binding</keyword>
<dbReference type="InterPro" id="IPR053905">
    <property type="entry name" value="EF-G-like_DII"/>
</dbReference>
<evidence type="ECO:0000256" key="2">
    <source>
        <dbReference type="ARBA" id="ARBA00022540"/>
    </source>
</evidence>
<dbReference type="InterPro" id="IPR036925">
    <property type="entry name" value="TIF_IF2_dom3_sf"/>
</dbReference>
<keyword evidence="3" id="KW-0547">Nucleotide-binding</keyword>
<dbReference type="InterPro" id="IPR006847">
    <property type="entry name" value="IF2_N"/>
</dbReference>
<keyword evidence="2" id="KW-0396">Initiation factor</keyword>
<feature type="non-terminal residue" evidence="9">
    <location>
        <position position="1"/>
    </location>
</feature>
<dbReference type="CDD" id="cd01887">
    <property type="entry name" value="IF2_eIF5B"/>
    <property type="match status" value="1"/>
</dbReference>
<evidence type="ECO:0000256" key="7">
    <source>
        <dbReference type="SAM" id="MobiDB-lite"/>
    </source>
</evidence>
<dbReference type="FunFam" id="2.40.30.10:FF:000054">
    <property type="entry name" value="Translation initiation factor IF-2"/>
    <property type="match status" value="1"/>
</dbReference>
<feature type="region of interest" description="Disordered" evidence="7">
    <location>
        <begin position="13"/>
        <end position="32"/>
    </location>
</feature>
<dbReference type="Pfam" id="PF22042">
    <property type="entry name" value="EF-G_D2"/>
    <property type="match status" value="1"/>
</dbReference>
<dbReference type="Gene3D" id="3.40.50.300">
    <property type="entry name" value="P-loop containing nucleotide triphosphate hydrolases"/>
    <property type="match status" value="1"/>
</dbReference>
<dbReference type="EMBL" id="UINC01006805">
    <property type="protein sequence ID" value="SVA29748.1"/>
    <property type="molecule type" value="Genomic_DNA"/>
</dbReference>
<dbReference type="InterPro" id="IPR009000">
    <property type="entry name" value="Transl_B-barrel_sf"/>
</dbReference>
<dbReference type="PANTHER" id="PTHR43381:SF4">
    <property type="entry name" value="EUKARYOTIC TRANSLATION INITIATION FACTOR 5B"/>
    <property type="match status" value="1"/>
</dbReference>
<dbReference type="InterPro" id="IPR027417">
    <property type="entry name" value="P-loop_NTPase"/>
</dbReference>
<dbReference type="InterPro" id="IPR023115">
    <property type="entry name" value="TIF_IF2_dom3"/>
</dbReference>
<dbReference type="Gene3D" id="3.40.50.10050">
    <property type="entry name" value="Translation initiation factor IF- 2, domain 3"/>
    <property type="match status" value="1"/>
</dbReference>
<dbReference type="Pfam" id="PF04760">
    <property type="entry name" value="IF2_N"/>
    <property type="match status" value="1"/>
</dbReference>
<reference evidence="9" key="1">
    <citation type="submission" date="2018-05" db="EMBL/GenBank/DDBJ databases">
        <authorList>
            <person name="Lanie J.A."/>
            <person name="Ng W.-L."/>
            <person name="Kazmierczak K.M."/>
            <person name="Andrzejewski T.M."/>
            <person name="Davidsen T.M."/>
            <person name="Wayne K.J."/>
            <person name="Tettelin H."/>
            <person name="Glass J.I."/>
            <person name="Rusch D."/>
            <person name="Podicherti R."/>
            <person name="Tsui H.-C.T."/>
            <person name="Winkler M.E."/>
        </authorList>
    </citation>
    <scope>NUCLEOTIDE SEQUENCE</scope>
</reference>
<dbReference type="CDD" id="cd03702">
    <property type="entry name" value="IF2_mtIF2_II"/>
    <property type="match status" value="1"/>
</dbReference>
<gene>
    <name evidence="9" type="ORF">METZ01_LOCUS82602</name>
</gene>
<evidence type="ECO:0000256" key="1">
    <source>
        <dbReference type="ARBA" id="ARBA00007733"/>
    </source>
</evidence>
<evidence type="ECO:0000313" key="9">
    <source>
        <dbReference type="EMBL" id="SVA29748.1"/>
    </source>
</evidence>
<feature type="domain" description="Tr-type G" evidence="8">
    <location>
        <begin position="132"/>
        <end position="299"/>
    </location>
</feature>
<evidence type="ECO:0000256" key="6">
    <source>
        <dbReference type="ARBA" id="ARBA00025162"/>
    </source>
</evidence>
<sequence>VKGTDWYMAQRRGQRGFQNRSKRTDVKQAQDGSAGARIVLEDKVPRSPVELPAQTTVGELADILETSNVDTIKALMRLGVMATVNETVEFEVAAKVAASFEIGVLKPKDRMESEASIKVGVDDELTDENAVTRPPVITVLGHVDHGKTTLLDAIRGAKVVDSEAGGITQSIGAYQVVKGDQQLTFIDTPGHAAFTQMRANGARVTDIAVLVVAADDGVMPQTLEAIDHAKAAGVPIIVAINKIDAPGADIDKTNAQLAEHDIIVESYGGEVVAVSISALKGDGVDDLLESLLLVAEIQELKANPNRSGIGVVIESHMDRTRGSVASVLVRSGIVRVGDNVVAGSFRGRIKSMVDGFGEVVKEAGPSTPIEVLGLNGTPAAGDQFDVVATDREGRDLVSTRERIAQKRKNARAATTMAEVMRRVQQSDSKELLIVIKTGNHGSIDAVSRAVEQISNDEVQVRVLSASSGAVNESDILLASASDAMVMGFETTVEAGARRQSEAEGITIRTYDIIYNLIDEVEDAARGLLEPERKIIVTGHANVLEVFKHGRREQIAGVRVSDGVLKRSGRMRVIRDQKEIFDGAITSMRHLKENVRELVNNFEGGLMVDGFHEYQEGDQLEGYEVQVTRR</sequence>
<dbReference type="HAMAP" id="MF_00100_B">
    <property type="entry name" value="IF_2_B"/>
    <property type="match status" value="1"/>
</dbReference>
<proteinExistence type="inferred from homology"/>
<dbReference type="Pfam" id="PF00009">
    <property type="entry name" value="GTP_EFTU"/>
    <property type="match status" value="1"/>
</dbReference>
<dbReference type="SUPFAM" id="SSF52156">
    <property type="entry name" value="Initiation factor IF2/eIF5b, domain 3"/>
    <property type="match status" value="1"/>
</dbReference>
<dbReference type="PANTHER" id="PTHR43381">
    <property type="entry name" value="TRANSLATION INITIATION FACTOR IF-2-RELATED"/>
    <property type="match status" value="1"/>
</dbReference>
<keyword evidence="4" id="KW-0648">Protein biosynthesis</keyword>
<comment type="similarity">
    <text evidence="1">Belongs to the TRAFAC class translation factor GTPase superfamily. Classic translation factor GTPase family. IF-2 subfamily.</text>
</comment>
<dbReference type="Gene3D" id="2.40.30.10">
    <property type="entry name" value="Translation factors"/>
    <property type="match status" value="2"/>
</dbReference>
<dbReference type="GO" id="GO:0005737">
    <property type="term" value="C:cytoplasm"/>
    <property type="evidence" value="ECO:0007669"/>
    <property type="project" value="TreeGrafter"/>
</dbReference>
<dbReference type="FunFam" id="3.40.50.10050:FF:000001">
    <property type="entry name" value="Translation initiation factor IF-2"/>
    <property type="match status" value="1"/>
</dbReference>
<dbReference type="NCBIfam" id="TIGR00231">
    <property type="entry name" value="small_GTP"/>
    <property type="match status" value="1"/>
</dbReference>
<protein>
    <recommendedName>
        <fullName evidence="8">Tr-type G domain-containing protein</fullName>
    </recommendedName>
</protein>
<evidence type="ECO:0000256" key="5">
    <source>
        <dbReference type="ARBA" id="ARBA00023134"/>
    </source>
</evidence>
<dbReference type="AlphaFoldDB" id="A0A381UQ29"/>
<dbReference type="SUPFAM" id="SSF52540">
    <property type="entry name" value="P-loop containing nucleoside triphosphate hydrolases"/>
    <property type="match status" value="1"/>
</dbReference>
<comment type="function">
    <text evidence="6">One of the essential components for the initiation of protein synthesis. Protects formylmethionyl-tRNA from spontaneous hydrolysis and promotes its binding to the 30S ribosomal subunits. Also involved in the hydrolysis of GTP during the formation of the 70S ribosomal complex.</text>
</comment>
<evidence type="ECO:0000259" key="8">
    <source>
        <dbReference type="PROSITE" id="PS51722"/>
    </source>
</evidence>
<dbReference type="InterPro" id="IPR044145">
    <property type="entry name" value="IF2_II"/>
</dbReference>
<dbReference type="SUPFAM" id="SSF50447">
    <property type="entry name" value="Translation proteins"/>
    <property type="match status" value="2"/>
</dbReference>
<name>A0A381UQ29_9ZZZZ</name>
<dbReference type="Pfam" id="PF11987">
    <property type="entry name" value="IF-2"/>
    <property type="match status" value="1"/>
</dbReference>
<dbReference type="InterPro" id="IPR000178">
    <property type="entry name" value="TF_IF2_bacterial-like"/>
</dbReference>
<dbReference type="FunFam" id="3.40.50.300:FF:000019">
    <property type="entry name" value="Translation initiation factor IF-2"/>
    <property type="match status" value="1"/>
</dbReference>